<name>X0WU25_9ZZZZ</name>
<accession>X0WU25</accession>
<dbReference type="AlphaFoldDB" id="X0WU25"/>
<gene>
    <name evidence="1" type="ORF">S01H1_50370</name>
</gene>
<dbReference type="EMBL" id="BARS01032451">
    <property type="protein sequence ID" value="GAG27963.1"/>
    <property type="molecule type" value="Genomic_DNA"/>
</dbReference>
<feature type="non-terminal residue" evidence="1">
    <location>
        <position position="1"/>
    </location>
</feature>
<comment type="caution">
    <text evidence="1">The sequence shown here is derived from an EMBL/GenBank/DDBJ whole genome shotgun (WGS) entry which is preliminary data.</text>
</comment>
<protein>
    <submittedName>
        <fullName evidence="1">Uncharacterized protein</fullName>
    </submittedName>
</protein>
<feature type="non-terminal residue" evidence="1">
    <location>
        <position position="261"/>
    </location>
</feature>
<sequence length="261" mass="30290">GDIIQMSHGNAFGDGIYTSTSLSYAKDFNSMSLDKSINVLVNLVIVKEYFDLVAMSEKQNQIRSKLSQYGNQWSDSEFETDSEVKGEVKEEVKKEVTDPNKQWRIILKTQLQILRKFTKQITYPIEEHYHVDPISFKERMLNLFLKKYGEPNSELFNRAYCEIDKLVEGKYQHLKNEDMLISASGKYVLPVAVANIKRRGDGQLEDDYIMIGKPNAPRKMIKVSRNLGTKILRDQDNLSQVIPTYYPSIYLHKIIDNYWSI</sequence>
<proteinExistence type="predicted"/>
<reference evidence="1" key="1">
    <citation type="journal article" date="2014" name="Front. Microbiol.">
        <title>High frequency of phylogenetically diverse reductive dehalogenase-homologous genes in deep subseafloor sedimentary metagenomes.</title>
        <authorList>
            <person name="Kawai M."/>
            <person name="Futagami T."/>
            <person name="Toyoda A."/>
            <person name="Takaki Y."/>
            <person name="Nishi S."/>
            <person name="Hori S."/>
            <person name="Arai W."/>
            <person name="Tsubouchi T."/>
            <person name="Morono Y."/>
            <person name="Uchiyama I."/>
            <person name="Ito T."/>
            <person name="Fujiyama A."/>
            <person name="Inagaki F."/>
            <person name="Takami H."/>
        </authorList>
    </citation>
    <scope>NUCLEOTIDE SEQUENCE</scope>
    <source>
        <strain evidence="1">Expedition CK06-06</strain>
    </source>
</reference>
<organism evidence="1">
    <name type="scientific">marine sediment metagenome</name>
    <dbReference type="NCBI Taxonomy" id="412755"/>
    <lineage>
        <taxon>unclassified sequences</taxon>
        <taxon>metagenomes</taxon>
        <taxon>ecological metagenomes</taxon>
    </lineage>
</organism>
<evidence type="ECO:0000313" key="1">
    <source>
        <dbReference type="EMBL" id="GAG27963.1"/>
    </source>
</evidence>